<protein>
    <recommendedName>
        <fullName evidence="5">6-methylsalicylate decarboxylase</fullName>
        <ecNumber evidence="5">4.1.1.52</ecNumber>
    </recommendedName>
</protein>
<dbReference type="Gene3D" id="3.20.20.140">
    <property type="entry name" value="Metal-dependent hydrolases"/>
    <property type="match status" value="1"/>
</dbReference>
<dbReference type="SUPFAM" id="SSF51556">
    <property type="entry name" value="Metallo-dependent hydrolases"/>
    <property type="match status" value="1"/>
</dbReference>
<keyword evidence="2" id="KW-0862">Zinc</keyword>
<reference evidence="7" key="1">
    <citation type="journal article" date="2014" name="Int. J. Syst. Evol. Microbiol.">
        <title>Complete genome sequence of Corynebacterium casei LMG S-19264T (=DSM 44701T), isolated from a smear-ripened cheese.</title>
        <authorList>
            <consortium name="US DOE Joint Genome Institute (JGI-PGF)"/>
            <person name="Walter F."/>
            <person name="Albersmeier A."/>
            <person name="Kalinowski J."/>
            <person name="Ruckert C."/>
        </authorList>
    </citation>
    <scope>NUCLEOTIDE SEQUENCE</scope>
    <source>
        <strain evidence="7">VKM Ac-2007</strain>
    </source>
</reference>
<dbReference type="EC" id="4.1.1.52" evidence="5"/>
<keyword evidence="1" id="KW-0479">Metal-binding</keyword>
<dbReference type="GO" id="GO:0047596">
    <property type="term" value="F:6-methylsalicylate decarboxylase activity"/>
    <property type="evidence" value="ECO:0007669"/>
    <property type="project" value="UniProtKB-EC"/>
</dbReference>
<dbReference type="EMBL" id="BSEV01000005">
    <property type="protein sequence ID" value="GLK09489.1"/>
    <property type="molecule type" value="Genomic_DNA"/>
</dbReference>
<dbReference type="PANTHER" id="PTHR21240">
    <property type="entry name" value="2-AMINO-3-CARBOXYLMUCONATE-6-SEMIALDEHYDE DECARBOXYLASE"/>
    <property type="match status" value="1"/>
</dbReference>
<dbReference type="InterPro" id="IPR032465">
    <property type="entry name" value="ACMSD"/>
</dbReference>
<dbReference type="InterPro" id="IPR006680">
    <property type="entry name" value="Amidohydro-rel"/>
</dbReference>
<evidence type="ECO:0000256" key="1">
    <source>
        <dbReference type="ARBA" id="ARBA00022723"/>
    </source>
</evidence>
<feature type="domain" description="Amidohydrolase-related" evidence="6">
    <location>
        <begin position="6"/>
        <end position="299"/>
    </location>
</feature>
<evidence type="ECO:0000256" key="2">
    <source>
        <dbReference type="ARBA" id="ARBA00022833"/>
    </source>
</evidence>
<evidence type="ECO:0000259" key="6">
    <source>
        <dbReference type="Pfam" id="PF04909"/>
    </source>
</evidence>
<gene>
    <name evidence="7" type="ORF">GCM10017600_28950</name>
</gene>
<dbReference type="Proteomes" id="UP001143474">
    <property type="component" value="Unassembled WGS sequence"/>
</dbReference>
<dbReference type="GO" id="GO:0019748">
    <property type="term" value="P:secondary metabolic process"/>
    <property type="evidence" value="ECO:0007669"/>
    <property type="project" value="TreeGrafter"/>
</dbReference>
<dbReference type="GO" id="GO:0016787">
    <property type="term" value="F:hydrolase activity"/>
    <property type="evidence" value="ECO:0007669"/>
    <property type="project" value="InterPro"/>
</dbReference>
<dbReference type="InterPro" id="IPR032466">
    <property type="entry name" value="Metal_Hydrolase"/>
</dbReference>
<dbReference type="PANTHER" id="PTHR21240:SF29">
    <property type="entry name" value="AMIDOHYDROLASE-RELATED DOMAIN-CONTAINING PROTEIN"/>
    <property type="match status" value="1"/>
</dbReference>
<comment type="caution">
    <text evidence="7">The sequence shown here is derived from an EMBL/GenBank/DDBJ whole genome shotgun (WGS) entry which is preliminary data.</text>
</comment>
<evidence type="ECO:0000256" key="5">
    <source>
        <dbReference type="ARBA" id="ARBA00038889"/>
    </source>
</evidence>
<dbReference type="Pfam" id="PF04909">
    <property type="entry name" value="Amidohydro_2"/>
    <property type="match status" value="1"/>
</dbReference>
<evidence type="ECO:0000313" key="7">
    <source>
        <dbReference type="EMBL" id="GLK09489.1"/>
    </source>
</evidence>
<dbReference type="RefSeq" id="WP_271217948.1">
    <property type="nucleotide sequence ID" value="NZ_BAAAVD010000045.1"/>
</dbReference>
<evidence type="ECO:0000313" key="8">
    <source>
        <dbReference type="Proteomes" id="UP001143474"/>
    </source>
</evidence>
<dbReference type="GO" id="GO:0046872">
    <property type="term" value="F:metal ion binding"/>
    <property type="evidence" value="ECO:0007669"/>
    <property type="project" value="UniProtKB-KW"/>
</dbReference>
<accession>A0A9W6MCI4</accession>
<sequence>MGGGWIDVHHHSYHPPLIAELRRRGVTHMAPGVPLPEWTVDDSLKVMDANDIQAAILSILLPNAAFDENAASLVRQANEWSAELVRARPDRFGALAVLPLPDVEAALAEIDHAFDVLGLDGVVLSASLADGRYLGDPAFAPVFDELNRRGAVVFVHPNPAYRCDCAGGPGFTAKVPPPLVDFVMDTTRAVADLLFGGTLGRCHDIRFVLAHAGGTVPFLAWRLELAATWVLPGAADTDVAGELRRLYYETAQAASPATLGCLREVTERENVLFGTDFPFMRDTVVSATKRHLAEVADLDLTGNALALFPALAGRLEAAGVARGVADAARL</sequence>
<dbReference type="AlphaFoldDB" id="A0A9W6MCI4"/>
<proteinExistence type="predicted"/>
<reference evidence="7" key="2">
    <citation type="submission" date="2023-01" db="EMBL/GenBank/DDBJ databases">
        <authorList>
            <person name="Sun Q."/>
            <person name="Evtushenko L."/>
        </authorList>
    </citation>
    <scope>NUCLEOTIDE SEQUENCE</scope>
    <source>
        <strain evidence="7">VKM Ac-2007</strain>
    </source>
</reference>
<dbReference type="GO" id="GO:0005829">
    <property type="term" value="C:cytosol"/>
    <property type="evidence" value="ECO:0007669"/>
    <property type="project" value="TreeGrafter"/>
</dbReference>
<evidence type="ECO:0000256" key="4">
    <source>
        <dbReference type="ARBA" id="ARBA00036832"/>
    </source>
</evidence>
<name>A0A9W6MCI4_9ACTN</name>
<keyword evidence="3" id="KW-0456">Lyase</keyword>
<evidence type="ECO:0000256" key="3">
    <source>
        <dbReference type="ARBA" id="ARBA00023239"/>
    </source>
</evidence>
<organism evidence="7 8">
    <name type="scientific">Streptosporangium carneum</name>
    <dbReference type="NCBI Taxonomy" id="47481"/>
    <lineage>
        <taxon>Bacteria</taxon>
        <taxon>Bacillati</taxon>
        <taxon>Actinomycetota</taxon>
        <taxon>Actinomycetes</taxon>
        <taxon>Streptosporangiales</taxon>
        <taxon>Streptosporangiaceae</taxon>
        <taxon>Streptosporangium</taxon>
    </lineage>
</organism>
<comment type="catalytic activity">
    <reaction evidence="4">
        <text>6-methylsalicylate + H(+) = 3-methylphenol + CO2</text>
        <dbReference type="Rhea" id="RHEA:23112"/>
        <dbReference type="ChEBI" id="CHEBI:15378"/>
        <dbReference type="ChEBI" id="CHEBI:16526"/>
        <dbReference type="ChEBI" id="CHEBI:17231"/>
        <dbReference type="ChEBI" id="CHEBI:36658"/>
        <dbReference type="EC" id="4.1.1.52"/>
    </reaction>
    <physiologicalReaction direction="left-to-right" evidence="4">
        <dbReference type="Rhea" id="RHEA:23113"/>
    </physiologicalReaction>
</comment>
<keyword evidence="8" id="KW-1185">Reference proteome</keyword>